<dbReference type="eggNOG" id="COG1414">
    <property type="taxonomic scope" value="Bacteria"/>
</dbReference>
<keyword evidence="3" id="KW-0804">Transcription</keyword>
<keyword evidence="1" id="KW-0805">Transcription regulation</keyword>
<dbReference type="InterPro" id="IPR036390">
    <property type="entry name" value="WH_DNA-bd_sf"/>
</dbReference>
<dbReference type="GO" id="GO:0003700">
    <property type="term" value="F:DNA-binding transcription factor activity"/>
    <property type="evidence" value="ECO:0007669"/>
    <property type="project" value="TreeGrafter"/>
</dbReference>
<feature type="domain" description="IclR-ED" evidence="5">
    <location>
        <begin position="75"/>
        <end position="299"/>
    </location>
</feature>
<dbReference type="Pfam" id="PF09339">
    <property type="entry name" value="HTH_IclR"/>
    <property type="match status" value="1"/>
</dbReference>
<dbReference type="PROSITE" id="PS51077">
    <property type="entry name" value="HTH_ICLR"/>
    <property type="match status" value="1"/>
</dbReference>
<evidence type="ECO:0000259" key="5">
    <source>
        <dbReference type="PROSITE" id="PS51078"/>
    </source>
</evidence>
<dbReference type="InterPro" id="IPR014757">
    <property type="entry name" value="Tscrpt_reg_IclR_C"/>
</dbReference>
<dbReference type="SUPFAM" id="SSF46785">
    <property type="entry name" value="Winged helix' DNA-binding domain"/>
    <property type="match status" value="1"/>
</dbReference>
<dbReference type="PROSITE" id="PS51078">
    <property type="entry name" value="ICLR_ED"/>
    <property type="match status" value="1"/>
</dbReference>
<organism evidence="6 7">
    <name type="scientific">Gordonia neofelifaecis NRRL B-59395</name>
    <dbReference type="NCBI Taxonomy" id="644548"/>
    <lineage>
        <taxon>Bacteria</taxon>
        <taxon>Bacillati</taxon>
        <taxon>Actinomycetota</taxon>
        <taxon>Actinomycetes</taxon>
        <taxon>Mycobacteriales</taxon>
        <taxon>Gordoniaceae</taxon>
        <taxon>Gordonia</taxon>
    </lineage>
</organism>
<dbReference type="STRING" id="644548.SCNU_10896"/>
<dbReference type="InterPro" id="IPR050707">
    <property type="entry name" value="HTH_MetabolicPath_Reg"/>
</dbReference>
<dbReference type="PANTHER" id="PTHR30136">
    <property type="entry name" value="HELIX-TURN-HELIX TRANSCRIPTIONAL REGULATOR, ICLR FAMILY"/>
    <property type="match status" value="1"/>
</dbReference>
<dbReference type="InterPro" id="IPR036388">
    <property type="entry name" value="WH-like_DNA-bd_sf"/>
</dbReference>
<dbReference type="InterPro" id="IPR005471">
    <property type="entry name" value="Tscrpt_reg_IclR_N"/>
</dbReference>
<name>F1YJU9_9ACTN</name>
<keyword evidence="2" id="KW-0238">DNA-binding</keyword>
<dbReference type="GO" id="GO:0003677">
    <property type="term" value="F:DNA binding"/>
    <property type="evidence" value="ECO:0007669"/>
    <property type="project" value="UniProtKB-KW"/>
</dbReference>
<dbReference type="GO" id="GO:0045892">
    <property type="term" value="P:negative regulation of DNA-templated transcription"/>
    <property type="evidence" value="ECO:0007669"/>
    <property type="project" value="TreeGrafter"/>
</dbReference>
<dbReference type="Gene3D" id="1.10.10.10">
    <property type="entry name" value="Winged helix-like DNA-binding domain superfamily/Winged helix DNA-binding domain"/>
    <property type="match status" value="1"/>
</dbReference>
<dbReference type="SMART" id="SM00346">
    <property type="entry name" value="HTH_ICLR"/>
    <property type="match status" value="1"/>
</dbReference>
<evidence type="ECO:0000259" key="4">
    <source>
        <dbReference type="PROSITE" id="PS51077"/>
    </source>
</evidence>
<accession>F1YJU9</accession>
<dbReference type="Gene3D" id="3.30.450.40">
    <property type="match status" value="1"/>
</dbReference>
<keyword evidence="7" id="KW-1185">Reference proteome</keyword>
<dbReference type="InterPro" id="IPR029016">
    <property type="entry name" value="GAF-like_dom_sf"/>
</dbReference>
<evidence type="ECO:0000256" key="2">
    <source>
        <dbReference type="ARBA" id="ARBA00023125"/>
    </source>
</evidence>
<evidence type="ECO:0000256" key="3">
    <source>
        <dbReference type="ARBA" id="ARBA00023163"/>
    </source>
</evidence>
<evidence type="ECO:0000313" key="6">
    <source>
        <dbReference type="EMBL" id="EGD55031.1"/>
    </source>
</evidence>
<dbReference type="Proteomes" id="UP000035065">
    <property type="component" value="Unassembled WGS sequence"/>
</dbReference>
<dbReference type="EMBL" id="AEUD01000008">
    <property type="protein sequence ID" value="EGD55031.1"/>
    <property type="molecule type" value="Genomic_DNA"/>
</dbReference>
<comment type="caution">
    <text evidence="6">The sequence shown here is derived from an EMBL/GenBank/DDBJ whole genome shotgun (WGS) entry which is preliminary data.</text>
</comment>
<dbReference type="SUPFAM" id="SSF55781">
    <property type="entry name" value="GAF domain-like"/>
    <property type="match status" value="1"/>
</dbReference>
<sequence length="304" mass="32589">MADPSERTTASPPTRRVVDVLEALIARPGDRLGLSELARLCAISKPTCLAVLTELTDRGYLRLDPASKTYGLGPSLVAAGRAAEREVAVAPVVSERLQALSDRFGAMTLAAGRSGDQFMILGATAPTGSSPAVRVGQRFPFTLPTGVMFQLWQPDDVLARRSADHPEPFPGLSTPEVQRMAAECRRTGYLVENLSPTLERVYRIIGRNGDSLPPDVLELIAELLAGMRERRVLFHDDLVRDAEATHRVGAVSAPTFDAAGQQALLLAIYARAELTAADIAARGDALRTVADELTIALGGRFPQV</sequence>
<dbReference type="PANTHER" id="PTHR30136:SF24">
    <property type="entry name" value="HTH-TYPE TRANSCRIPTIONAL REPRESSOR ALLR"/>
    <property type="match status" value="1"/>
</dbReference>
<evidence type="ECO:0000256" key="1">
    <source>
        <dbReference type="ARBA" id="ARBA00023015"/>
    </source>
</evidence>
<feature type="domain" description="HTH iclR-type" evidence="4">
    <location>
        <begin position="11"/>
        <end position="74"/>
    </location>
</feature>
<evidence type="ECO:0000313" key="7">
    <source>
        <dbReference type="Proteomes" id="UP000035065"/>
    </source>
</evidence>
<reference evidence="6 7" key="1">
    <citation type="journal article" date="2011" name="J. Bacteriol.">
        <title>Draft Genome Sequence of Gordonia neofelifaecis NRRL B-59395, a Cholesterol-Degrading Actinomycete.</title>
        <authorList>
            <person name="Ge F."/>
            <person name="Li W."/>
            <person name="Chen G."/>
            <person name="Liu Y."/>
            <person name="Zhang G."/>
            <person name="Yong B."/>
            <person name="Wang Q."/>
            <person name="Wang N."/>
            <person name="Huang Z."/>
            <person name="Li W."/>
            <person name="Wang J."/>
            <person name="Wu C."/>
            <person name="Xie Q."/>
            <person name="Liu G."/>
        </authorList>
    </citation>
    <scope>NUCLEOTIDE SEQUENCE [LARGE SCALE GENOMIC DNA]</scope>
    <source>
        <strain evidence="6 7">NRRL B-59395</strain>
    </source>
</reference>
<proteinExistence type="predicted"/>
<gene>
    <name evidence="6" type="ORF">SCNU_10896</name>
</gene>
<protein>
    <submittedName>
        <fullName evidence="6">IclR family transcriptional regulator</fullName>
    </submittedName>
</protein>
<dbReference type="AlphaFoldDB" id="F1YJU9"/>